<protein>
    <recommendedName>
        <fullName evidence="5">DUF4298 domain-containing protein</fullName>
    </recommendedName>
</protein>
<dbReference type="EMBL" id="UGHF01000001">
    <property type="protein sequence ID" value="STO60378.1"/>
    <property type="molecule type" value="Genomic_DNA"/>
</dbReference>
<dbReference type="AlphaFoldDB" id="A0A1V4B3K1"/>
<dbReference type="STRING" id="733.B0186_00785"/>
<evidence type="ECO:0008006" key="5">
    <source>
        <dbReference type="Google" id="ProtNLM"/>
    </source>
</evidence>
<dbReference type="RefSeq" id="WP_078217483.1">
    <property type="nucleotide sequence ID" value="NZ_MUXZ01000004.1"/>
</dbReference>
<evidence type="ECO:0000313" key="1">
    <source>
        <dbReference type="EMBL" id="STO60378.1"/>
    </source>
</evidence>
<dbReference type="EMBL" id="UGHJ01000001">
    <property type="protein sequence ID" value="STO68720.1"/>
    <property type="molecule type" value="Genomic_DNA"/>
</dbReference>
<dbReference type="InterPro" id="IPR025384">
    <property type="entry name" value="DUF4298"/>
</dbReference>
<evidence type="ECO:0000313" key="4">
    <source>
        <dbReference type="Proteomes" id="UP000254496"/>
    </source>
</evidence>
<organism evidence="1 3">
    <name type="scientific">Canicola haemoglobinophilus</name>
    <dbReference type="NCBI Taxonomy" id="733"/>
    <lineage>
        <taxon>Bacteria</taxon>
        <taxon>Pseudomonadati</taxon>
        <taxon>Pseudomonadota</taxon>
        <taxon>Gammaproteobacteria</taxon>
        <taxon>Pasteurellales</taxon>
        <taxon>Pasteurellaceae</taxon>
        <taxon>Canicola</taxon>
    </lineage>
</organism>
<evidence type="ECO:0000313" key="3">
    <source>
        <dbReference type="Proteomes" id="UP000254329"/>
    </source>
</evidence>
<name>A0A1V4B3K1_9PAST</name>
<gene>
    <name evidence="1" type="ORF">NCTC1659_01667</name>
    <name evidence="2" type="ORF">NCTC8540_01221</name>
</gene>
<proteinExistence type="predicted"/>
<dbReference type="Proteomes" id="UP000254329">
    <property type="component" value="Unassembled WGS sequence"/>
</dbReference>
<accession>A0A1V4B3K1</accession>
<dbReference type="OrthoDB" id="8602690at2"/>
<keyword evidence="3" id="KW-1185">Reference proteome</keyword>
<dbReference type="Proteomes" id="UP000254496">
    <property type="component" value="Unassembled WGS sequence"/>
</dbReference>
<dbReference type="Pfam" id="PF14131">
    <property type="entry name" value="DUF4298"/>
    <property type="match status" value="1"/>
</dbReference>
<sequence length="97" mass="11676">MDNTLQQIQRAQDNYGKMLKLLPKIRHNSEVLHQAKNIMQELIDFYENPHWLTLHDNSDQYEFDTHGNYSVLSEDAIWNVLVEYHEIMEELQQENCE</sequence>
<evidence type="ECO:0000313" key="2">
    <source>
        <dbReference type="EMBL" id="STO68720.1"/>
    </source>
</evidence>
<reference evidence="3 4" key="1">
    <citation type="submission" date="2018-06" db="EMBL/GenBank/DDBJ databases">
        <authorList>
            <consortium name="Pathogen Informatics"/>
            <person name="Doyle S."/>
        </authorList>
    </citation>
    <scope>NUCLEOTIDE SEQUENCE [LARGE SCALE GENOMIC DNA]</scope>
    <source>
        <strain evidence="1 3">NCTC1659</strain>
        <strain evidence="2 4">NCTC8540</strain>
    </source>
</reference>